<dbReference type="Pfam" id="PF00185">
    <property type="entry name" value="OTCace"/>
    <property type="match status" value="1"/>
</dbReference>
<dbReference type="PRINTS" id="PR00101">
    <property type="entry name" value="ATCASE"/>
</dbReference>
<dbReference type="PANTHER" id="PTHR45753:SF3">
    <property type="entry name" value="ORNITHINE TRANSCARBAMYLASE, MITOCHONDRIAL"/>
    <property type="match status" value="1"/>
</dbReference>
<dbReference type="Proteomes" id="UP000031518">
    <property type="component" value="Unassembled WGS sequence"/>
</dbReference>
<reference evidence="5 6" key="1">
    <citation type="submission" date="2013-12" db="EMBL/GenBank/DDBJ databases">
        <authorList>
            <person name="Stott M."/>
        </authorList>
    </citation>
    <scope>NUCLEOTIDE SEQUENCE [LARGE SCALE GENOMIC DNA]</scope>
    <source>
        <strain evidence="5 6">K22</strain>
    </source>
</reference>
<evidence type="ECO:0000259" key="3">
    <source>
        <dbReference type="Pfam" id="PF00185"/>
    </source>
</evidence>
<dbReference type="Gene3D" id="3.40.50.1370">
    <property type="entry name" value="Aspartate/ornithine carbamoyltransferase"/>
    <property type="match status" value="2"/>
</dbReference>
<dbReference type="InterPro" id="IPR036901">
    <property type="entry name" value="Asp/Orn_carbamoylTrfase_sf"/>
</dbReference>
<dbReference type="InterPro" id="IPR006132">
    <property type="entry name" value="Asp/Orn_carbamoyltranf_P-bd"/>
</dbReference>
<dbReference type="Pfam" id="PF02729">
    <property type="entry name" value="OTCace_N"/>
    <property type="match status" value="1"/>
</dbReference>
<dbReference type="GO" id="GO:0016597">
    <property type="term" value="F:amino acid binding"/>
    <property type="evidence" value="ECO:0007669"/>
    <property type="project" value="InterPro"/>
</dbReference>
<organism evidence="5 6">
    <name type="scientific">Pyrinomonas methylaliphatogenes</name>
    <dbReference type="NCBI Taxonomy" id="454194"/>
    <lineage>
        <taxon>Bacteria</taxon>
        <taxon>Pseudomonadati</taxon>
        <taxon>Acidobacteriota</taxon>
        <taxon>Blastocatellia</taxon>
        <taxon>Blastocatellales</taxon>
        <taxon>Pyrinomonadaceae</taxon>
        <taxon>Pyrinomonas</taxon>
    </lineage>
</organism>
<protein>
    <submittedName>
        <fullName evidence="5">N-acetylornithine carbamoyltransferase</fullName>
        <ecNumber evidence="5">2.1.3.9</ecNumber>
    </submittedName>
</protein>
<gene>
    <name evidence="5" type="ORF">PYK22_01491</name>
</gene>
<dbReference type="InterPro" id="IPR006130">
    <property type="entry name" value="Asp/Orn_carbamoylTrfase"/>
</dbReference>
<accession>A0A0B6WZ89</accession>
<sequence length="337" mass="37832">MPRHFLHTGDWTRAELERLIEAAFRFKRGEDLSQPLLGRAIALVFFNPSLRTRASMQLAVQQLGGYPIVLEPGSSSWTIEFRDGAVMDADKTEHVAEFVGVLARYCSGIGVRVFPQLRSWREERTDPIINAFARQSKVPIINLESAMHHPCQAMADMMTIREKLGAGRKRVALVWAWHPKPLPMAVPNSFALAAVQMGHELTIAHPPGYELDDDLVRDLAMLAHDAGTRVNVTHEIEEAFDGSEVIYAKSWGSRLFYGSPEEELEMRAPYRQRWIVDEEKMRRTGGAIFMHCLPIRRNVEATDGVLNSPASVVIDEAENRLHIQKAILARLFGGAGS</sequence>
<evidence type="ECO:0000259" key="4">
    <source>
        <dbReference type="Pfam" id="PF02729"/>
    </source>
</evidence>
<evidence type="ECO:0000313" key="6">
    <source>
        <dbReference type="Proteomes" id="UP000031518"/>
    </source>
</evidence>
<dbReference type="EMBL" id="CBXV010000005">
    <property type="protein sequence ID" value="CDM65490.1"/>
    <property type="molecule type" value="Genomic_DNA"/>
</dbReference>
<keyword evidence="6" id="KW-1185">Reference proteome</keyword>
<dbReference type="GO" id="GO:0043857">
    <property type="term" value="F:N-acetylornithine carbamoyltransferase activity"/>
    <property type="evidence" value="ECO:0007669"/>
    <property type="project" value="UniProtKB-EC"/>
</dbReference>
<evidence type="ECO:0000256" key="2">
    <source>
        <dbReference type="RuleBase" id="RU003634"/>
    </source>
</evidence>
<keyword evidence="1 2" id="KW-0808">Transferase</keyword>
<proteinExistence type="inferred from homology"/>
<dbReference type="PRINTS" id="PR00100">
    <property type="entry name" value="AOTCASE"/>
</dbReference>
<dbReference type="AlphaFoldDB" id="A0A0B6WZ89"/>
<dbReference type="GO" id="GO:0019240">
    <property type="term" value="P:citrulline biosynthetic process"/>
    <property type="evidence" value="ECO:0007669"/>
    <property type="project" value="TreeGrafter"/>
</dbReference>
<evidence type="ECO:0000313" key="5">
    <source>
        <dbReference type="EMBL" id="CDM65490.1"/>
    </source>
</evidence>
<dbReference type="GO" id="GO:0042450">
    <property type="term" value="P:L-arginine biosynthetic process via ornithine"/>
    <property type="evidence" value="ECO:0007669"/>
    <property type="project" value="TreeGrafter"/>
</dbReference>
<feature type="domain" description="Aspartate/ornithine carbamoyltransferase Asp/Orn-binding" evidence="3">
    <location>
        <begin position="186"/>
        <end position="330"/>
    </location>
</feature>
<dbReference type="STRING" id="454194.PYK22_01491"/>
<name>A0A0B6WZ89_9BACT</name>
<dbReference type="EC" id="2.1.3.9" evidence="5"/>
<dbReference type="PANTHER" id="PTHR45753">
    <property type="entry name" value="ORNITHINE CARBAMOYLTRANSFERASE, MITOCHONDRIAL"/>
    <property type="match status" value="1"/>
</dbReference>
<dbReference type="SUPFAM" id="SSF53671">
    <property type="entry name" value="Aspartate/ornithine carbamoyltransferase"/>
    <property type="match status" value="1"/>
</dbReference>
<evidence type="ECO:0000256" key="1">
    <source>
        <dbReference type="ARBA" id="ARBA00022679"/>
    </source>
</evidence>
<dbReference type="NCBIfam" id="NF003384">
    <property type="entry name" value="PRK04523.1"/>
    <property type="match status" value="1"/>
</dbReference>
<feature type="domain" description="Aspartate/ornithine carbamoyltransferase carbamoyl-P binding" evidence="4">
    <location>
        <begin position="3"/>
        <end position="162"/>
    </location>
</feature>
<reference evidence="5 6" key="2">
    <citation type="submission" date="2015-01" db="EMBL/GenBank/DDBJ databases">
        <title>Complete genome sequence of Pyrinomonas methylaliphatogenes type strain K22T.</title>
        <authorList>
            <person name="Lee K.C.Y."/>
            <person name="Power J.F."/>
            <person name="Dunfield P.F."/>
            <person name="Morgan X.C."/>
            <person name="Huttenhower C."/>
            <person name="Stott M.B."/>
        </authorList>
    </citation>
    <scope>NUCLEOTIDE SEQUENCE [LARGE SCALE GENOMIC DNA]</scope>
    <source>
        <strain evidence="5 6">K22</strain>
    </source>
</reference>
<dbReference type="InterPro" id="IPR006131">
    <property type="entry name" value="Asp_carbamoyltransf_Asp/Orn-bd"/>
</dbReference>
<comment type="similarity">
    <text evidence="2">Belongs to the aspartate/ornithine carbamoyltransferase superfamily.</text>
</comment>
<dbReference type="GO" id="GO:0004585">
    <property type="term" value="F:ornithine carbamoyltransferase activity"/>
    <property type="evidence" value="ECO:0007669"/>
    <property type="project" value="TreeGrafter"/>
</dbReference>